<dbReference type="OrthoDB" id="5344260at2"/>
<dbReference type="EMBL" id="CP019070">
    <property type="protein sequence ID" value="APW65831.1"/>
    <property type="molecule type" value="Genomic_DNA"/>
</dbReference>
<dbReference type="Proteomes" id="UP000186074">
    <property type="component" value="Chromosome"/>
</dbReference>
<name>A0A1P8KMP9_9BACT</name>
<feature type="domain" description="BFD-like [2Fe-2S]-binding" evidence="1">
    <location>
        <begin position="10"/>
        <end position="50"/>
    </location>
</feature>
<protein>
    <submittedName>
        <fullName evidence="2">(2Fe-2S)-binding protein</fullName>
    </submittedName>
</protein>
<evidence type="ECO:0000259" key="1">
    <source>
        <dbReference type="Pfam" id="PF04324"/>
    </source>
</evidence>
<dbReference type="Gene3D" id="1.10.10.1100">
    <property type="entry name" value="BFD-like [2Fe-2S]-binding domain"/>
    <property type="match status" value="1"/>
</dbReference>
<reference evidence="2 3" key="1">
    <citation type="submission" date="2017-01" db="EMBL/GenBank/DDBJ databases">
        <title>Genome sequencing of Arcobacter sp. LPB0137.</title>
        <authorList>
            <person name="Lee G.-W."/>
            <person name="Yi H."/>
        </authorList>
    </citation>
    <scope>NUCLEOTIDE SEQUENCE [LARGE SCALE GENOMIC DNA]</scope>
    <source>
        <strain evidence="2 3">LPB0137</strain>
    </source>
</reference>
<evidence type="ECO:0000313" key="3">
    <source>
        <dbReference type="Proteomes" id="UP000186074"/>
    </source>
</evidence>
<dbReference type="AlphaFoldDB" id="A0A1P8KMP9"/>
<dbReference type="InterPro" id="IPR041854">
    <property type="entry name" value="BFD-like_2Fe2S-bd_dom_sf"/>
</dbReference>
<dbReference type="InterPro" id="IPR007419">
    <property type="entry name" value="BFD-like_2Fe2S-bd_dom"/>
</dbReference>
<evidence type="ECO:0000313" key="2">
    <source>
        <dbReference type="EMBL" id="APW65831.1"/>
    </source>
</evidence>
<organism evidence="2 3">
    <name type="scientific">Poseidonibacter parvus</name>
    <dbReference type="NCBI Taxonomy" id="1850254"/>
    <lineage>
        <taxon>Bacteria</taxon>
        <taxon>Pseudomonadati</taxon>
        <taxon>Campylobacterota</taxon>
        <taxon>Epsilonproteobacteria</taxon>
        <taxon>Campylobacterales</taxon>
        <taxon>Arcobacteraceae</taxon>
        <taxon>Poseidonibacter</taxon>
    </lineage>
</organism>
<dbReference type="KEGG" id="alp:LPB137_08165"/>
<proteinExistence type="predicted"/>
<keyword evidence="3" id="KW-1185">Reference proteome</keyword>
<sequence>MLGFDDSYEVCNCKRVTINQIVVALKDKENPTLRDIQDLTTAGTDCRHCIFKEGDNGKMKKKIYCKDILNEIKEKRVNG</sequence>
<dbReference type="Pfam" id="PF04324">
    <property type="entry name" value="Fer2_BFD"/>
    <property type="match status" value="1"/>
</dbReference>
<dbReference type="RefSeq" id="WP_076086872.1">
    <property type="nucleotide sequence ID" value="NZ_CP019070.1"/>
</dbReference>
<accession>A0A1P8KMP9</accession>
<gene>
    <name evidence="2" type="ORF">LPB137_08165</name>
</gene>
<dbReference type="STRING" id="1850254.LPB137_08165"/>